<dbReference type="Gene3D" id="1.20.1250.20">
    <property type="entry name" value="MFS general substrate transporter like domains"/>
    <property type="match status" value="1"/>
</dbReference>
<comment type="caution">
    <text evidence="3">The sequence shown here is derived from an EMBL/GenBank/DDBJ whole genome shotgun (WGS) entry which is preliminary data.</text>
</comment>
<feature type="transmembrane region" description="Helical" evidence="1">
    <location>
        <begin position="45"/>
        <end position="67"/>
    </location>
</feature>
<protein>
    <recommendedName>
        <fullName evidence="2">Major facilitator superfamily (MFS) profile domain-containing protein</fullName>
    </recommendedName>
</protein>
<evidence type="ECO:0000259" key="2">
    <source>
        <dbReference type="PROSITE" id="PS50850"/>
    </source>
</evidence>
<accession>X0WS75</accession>
<dbReference type="InterPro" id="IPR020846">
    <property type="entry name" value="MFS_dom"/>
</dbReference>
<evidence type="ECO:0000313" key="3">
    <source>
        <dbReference type="EMBL" id="GAG33505.1"/>
    </source>
</evidence>
<dbReference type="PROSITE" id="PS50850">
    <property type="entry name" value="MFS"/>
    <property type="match status" value="1"/>
</dbReference>
<feature type="transmembrane region" description="Helical" evidence="1">
    <location>
        <begin position="12"/>
        <end position="39"/>
    </location>
</feature>
<proteinExistence type="predicted"/>
<feature type="domain" description="Major facilitator superfamily (MFS) profile" evidence="2">
    <location>
        <begin position="1"/>
        <end position="70"/>
    </location>
</feature>
<dbReference type="EMBL" id="BARS01045506">
    <property type="protein sequence ID" value="GAG33505.1"/>
    <property type="molecule type" value="Genomic_DNA"/>
</dbReference>
<dbReference type="SUPFAM" id="SSF103473">
    <property type="entry name" value="MFS general substrate transporter"/>
    <property type="match status" value="1"/>
</dbReference>
<dbReference type="Pfam" id="PF07690">
    <property type="entry name" value="MFS_1"/>
    <property type="match status" value="1"/>
</dbReference>
<feature type="non-terminal residue" evidence="3">
    <location>
        <position position="1"/>
    </location>
</feature>
<name>X0WS75_9ZZZZ</name>
<sequence length="88" mass="9801">STFPSRFLNKKIVAAATGFIDGMAYVGAIIVGLLVPFLIDVGGWGTVFLFWSTSCFIVIFLVMFLYLRTRTDGKAAKRLDVLTYEKKI</sequence>
<dbReference type="AlphaFoldDB" id="X0WS75"/>
<organism evidence="3">
    <name type="scientific">marine sediment metagenome</name>
    <dbReference type="NCBI Taxonomy" id="412755"/>
    <lineage>
        <taxon>unclassified sequences</taxon>
        <taxon>metagenomes</taxon>
        <taxon>ecological metagenomes</taxon>
    </lineage>
</organism>
<evidence type="ECO:0000256" key="1">
    <source>
        <dbReference type="SAM" id="Phobius"/>
    </source>
</evidence>
<keyword evidence="1" id="KW-1133">Transmembrane helix</keyword>
<dbReference type="InterPro" id="IPR036259">
    <property type="entry name" value="MFS_trans_sf"/>
</dbReference>
<dbReference type="InterPro" id="IPR011701">
    <property type="entry name" value="MFS"/>
</dbReference>
<dbReference type="GO" id="GO:0022857">
    <property type="term" value="F:transmembrane transporter activity"/>
    <property type="evidence" value="ECO:0007669"/>
    <property type="project" value="InterPro"/>
</dbReference>
<gene>
    <name evidence="3" type="ORF">S01H1_68613</name>
</gene>
<reference evidence="3" key="1">
    <citation type="journal article" date="2014" name="Front. Microbiol.">
        <title>High frequency of phylogenetically diverse reductive dehalogenase-homologous genes in deep subseafloor sedimentary metagenomes.</title>
        <authorList>
            <person name="Kawai M."/>
            <person name="Futagami T."/>
            <person name="Toyoda A."/>
            <person name="Takaki Y."/>
            <person name="Nishi S."/>
            <person name="Hori S."/>
            <person name="Arai W."/>
            <person name="Tsubouchi T."/>
            <person name="Morono Y."/>
            <person name="Uchiyama I."/>
            <person name="Ito T."/>
            <person name="Fujiyama A."/>
            <person name="Inagaki F."/>
            <person name="Takami H."/>
        </authorList>
    </citation>
    <scope>NUCLEOTIDE SEQUENCE</scope>
    <source>
        <strain evidence="3">Expedition CK06-06</strain>
    </source>
</reference>
<keyword evidence="1" id="KW-0812">Transmembrane</keyword>
<keyword evidence="1" id="KW-0472">Membrane</keyword>